<dbReference type="OrthoDB" id="9804819at2"/>
<dbReference type="PANTHER" id="PTHR43158">
    <property type="entry name" value="SKFA PEPTIDE EXPORT ATP-BINDING PROTEIN SKFE"/>
    <property type="match status" value="1"/>
</dbReference>
<gene>
    <name evidence="4" type="ORF">SAMN04489720_1950</name>
</gene>
<organism evidence="4 5">
    <name type="scientific">Agrococcus jejuensis</name>
    <dbReference type="NCBI Taxonomy" id="399736"/>
    <lineage>
        <taxon>Bacteria</taxon>
        <taxon>Bacillati</taxon>
        <taxon>Actinomycetota</taxon>
        <taxon>Actinomycetes</taxon>
        <taxon>Micrococcales</taxon>
        <taxon>Microbacteriaceae</taxon>
        <taxon>Agrococcus</taxon>
    </lineage>
</organism>
<dbReference type="EMBL" id="LT629695">
    <property type="protein sequence ID" value="SDH66788.1"/>
    <property type="molecule type" value="Genomic_DNA"/>
</dbReference>
<evidence type="ECO:0000313" key="5">
    <source>
        <dbReference type="Proteomes" id="UP000198822"/>
    </source>
</evidence>
<evidence type="ECO:0000259" key="3">
    <source>
        <dbReference type="PROSITE" id="PS50893"/>
    </source>
</evidence>
<dbReference type="GO" id="GO:0016887">
    <property type="term" value="F:ATP hydrolysis activity"/>
    <property type="evidence" value="ECO:0007669"/>
    <property type="project" value="InterPro"/>
</dbReference>
<dbReference type="STRING" id="399736.SAMN04489720_1950"/>
<dbReference type="Gene3D" id="3.40.50.300">
    <property type="entry name" value="P-loop containing nucleotide triphosphate hydrolases"/>
    <property type="match status" value="1"/>
</dbReference>
<keyword evidence="5" id="KW-1185">Reference proteome</keyword>
<evidence type="ECO:0000256" key="1">
    <source>
        <dbReference type="ARBA" id="ARBA00022741"/>
    </source>
</evidence>
<dbReference type="Pfam" id="PF00005">
    <property type="entry name" value="ABC_tran"/>
    <property type="match status" value="1"/>
</dbReference>
<dbReference type="PANTHER" id="PTHR43158:SF5">
    <property type="entry name" value="ABC TRANSPORTER, ATP-BINDING PROTEIN"/>
    <property type="match status" value="1"/>
</dbReference>
<dbReference type="SMART" id="SM00382">
    <property type="entry name" value="AAA"/>
    <property type="match status" value="1"/>
</dbReference>
<feature type="domain" description="ABC transporter" evidence="3">
    <location>
        <begin position="5"/>
        <end position="231"/>
    </location>
</feature>
<dbReference type="InterPro" id="IPR003593">
    <property type="entry name" value="AAA+_ATPase"/>
</dbReference>
<sequence length="297" mass="32084">MTAVIETTGLSKHYPKGVRALDDVSIALEPNRIHALLGRNGAGKTTLMQLLTGQLIATSGDMRVLGGHPFENAQVLSQTCFIQESQKYPDGFRAQDVLAVARTLHPQWDADFERRLVADFRLPTDRQIKKLSRGQLSAIGIVVGLASRAPVTFFDEPYLGLDAVARQLFYDHLLADFAEHPRTILLSTHLIDEVANLLEHVVVIDEGRVLIDADADELRGRAYDVSGRADAVAAYVDGREVVAQQRLGGLANATVIGPIDAAARAELDAAGLTTSPVSLQALVVHLTRTPELATASL</sequence>
<dbReference type="AlphaFoldDB" id="A0A1G8EA47"/>
<name>A0A1G8EA47_9MICO</name>
<accession>A0A1G8EA47</accession>
<dbReference type="InterPro" id="IPR027417">
    <property type="entry name" value="P-loop_NTPase"/>
</dbReference>
<dbReference type="Proteomes" id="UP000198822">
    <property type="component" value="Chromosome I"/>
</dbReference>
<keyword evidence="2 4" id="KW-0067">ATP-binding</keyword>
<evidence type="ECO:0000313" key="4">
    <source>
        <dbReference type="EMBL" id="SDH66788.1"/>
    </source>
</evidence>
<dbReference type="GO" id="GO:0005524">
    <property type="term" value="F:ATP binding"/>
    <property type="evidence" value="ECO:0007669"/>
    <property type="project" value="UniProtKB-KW"/>
</dbReference>
<reference evidence="5" key="1">
    <citation type="submission" date="2016-10" db="EMBL/GenBank/DDBJ databases">
        <authorList>
            <person name="Varghese N."/>
            <person name="Submissions S."/>
        </authorList>
    </citation>
    <scope>NUCLEOTIDE SEQUENCE [LARGE SCALE GENOMIC DNA]</scope>
    <source>
        <strain evidence="5">DSM 22002</strain>
    </source>
</reference>
<dbReference type="RefSeq" id="WP_092504568.1">
    <property type="nucleotide sequence ID" value="NZ_LT629695.1"/>
</dbReference>
<dbReference type="PROSITE" id="PS50893">
    <property type="entry name" value="ABC_TRANSPORTER_2"/>
    <property type="match status" value="1"/>
</dbReference>
<dbReference type="CDD" id="cd03230">
    <property type="entry name" value="ABC_DR_subfamily_A"/>
    <property type="match status" value="1"/>
</dbReference>
<proteinExistence type="predicted"/>
<dbReference type="InterPro" id="IPR003439">
    <property type="entry name" value="ABC_transporter-like_ATP-bd"/>
</dbReference>
<evidence type="ECO:0000256" key="2">
    <source>
        <dbReference type="ARBA" id="ARBA00022840"/>
    </source>
</evidence>
<dbReference type="SUPFAM" id="SSF52540">
    <property type="entry name" value="P-loop containing nucleoside triphosphate hydrolases"/>
    <property type="match status" value="1"/>
</dbReference>
<keyword evidence="1" id="KW-0547">Nucleotide-binding</keyword>
<protein>
    <submittedName>
        <fullName evidence="4">ABC-2 type transport system ATP-binding protein</fullName>
    </submittedName>
</protein>